<dbReference type="Proteomes" id="UP001054857">
    <property type="component" value="Unassembled WGS sequence"/>
</dbReference>
<name>A0AAD3E0F3_9CHLO</name>
<reference evidence="3 4" key="1">
    <citation type="journal article" date="2021" name="Sci. Rep.">
        <title>Genome sequencing of the multicellular alga Astrephomene provides insights into convergent evolution of germ-soma differentiation.</title>
        <authorList>
            <person name="Yamashita S."/>
            <person name="Yamamoto K."/>
            <person name="Matsuzaki R."/>
            <person name="Suzuki S."/>
            <person name="Yamaguchi H."/>
            <person name="Hirooka S."/>
            <person name="Minakuchi Y."/>
            <person name="Miyagishima S."/>
            <person name="Kawachi M."/>
            <person name="Toyoda A."/>
            <person name="Nozaki H."/>
        </authorList>
    </citation>
    <scope>NUCLEOTIDE SEQUENCE [LARGE SCALE GENOMIC DNA]</scope>
    <source>
        <strain evidence="3 4">NIES-4017</strain>
    </source>
</reference>
<dbReference type="GO" id="GO:0080120">
    <property type="term" value="P:CAAX-box protein maturation"/>
    <property type="evidence" value="ECO:0007669"/>
    <property type="project" value="UniProtKB-ARBA"/>
</dbReference>
<dbReference type="EMBL" id="BMAR01000050">
    <property type="protein sequence ID" value="GFR51431.1"/>
    <property type="molecule type" value="Genomic_DNA"/>
</dbReference>
<evidence type="ECO:0000313" key="4">
    <source>
        <dbReference type="Proteomes" id="UP001054857"/>
    </source>
</evidence>
<feature type="domain" description="CAAX prenyl protease 2/Lysostaphin resistance protein A-like" evidence="2">
    <location>
        <begin position="289"/>
        <end position="375"/>
    </location>
</feature>
<dbReference type="PANTHER" id="PTHR43592:SF15">
    <property type="entry name" value="CAAX AMINO TERMINAL PROTEASE FAMILY PROTEIN"/>
    <property type="match status" value="1"/>
</dbReference>
<dbReference type="GO" id="GO:0004175">
    <property type="term" value="F:endopeptidase activity"/>
    <property type="evidence" value="ECO:0007669"/>
    <property type="project" value="UniProtKB-ARBA"/>
</dbReference>
<dbReference type="AlphaFoldDB" id="A0AAD3E0F3"/>
<evidence type="ECO:0000259" key="2">
    <source>
        <dbReference type="Pfam" id="PF02517"/>
    </source>
</evidence>
<feature type="compositionally biased region" description="Polar residues" evidence="1">
    <location>
        <begin position="73"/>
        <end position="83"/>
    </location>
</feature>
<sequence>MRLASLFGPSLQQRRPPICPAAQALAPIPHQPAHRAKQGWFKGTHGQTLHLFTTSTVTCGPICAIPKGDAEISPTNHVTSEPRTSNTAPSLLTPSTTTTNSPPLPTPAQIPLLNPVVFLTEVASGKLLDNASKGVPKVPWGPMQLVQVMGWTTALALVAATAAPHIPRDLAAVLMSDDVRTTAVRHLGLELLCCCASVAVLGLGLRGSQPRSAGMFRFDLPPAVAVTVVALAAVAYPLADPLLYDMWSAVEQALPLQSLLSPHQLLSDPGSTLASQLRDCQAAGEGVGLVLHGAASCLAGPLWEEVFWRGFFLASMTRVLPLPACVALSSTAFAALHPGPGNWLPIAVLSGCCDVLYLRCGSLAAPLLLHAGWNAY</sequence>
<comment type="caution">
    <text evidence="3">The sequence shown here is derived from an EMBL/GenBank/DDBJ whole genome shotgun (WGS) entry which is preliminary data.</text>
</comment>
<dbReference type="PANTHER" id="PTHR43592">
    <property type="entry name" value="CAAX AMINO TERMINAL PROTEASE"/>
    <property type="match status" value="1"/>
</dbReference>
<keyword evidence="4" id="KW-1185">Reference proteome</keyword>
<feature type="non-terminal residue" evidence="3">
    <location>
        <position position="376"/>
    </location>
</feature>
<protein>
    <recommendedName>
        <fullName evidence="2">CAAX prenyl protease 2/Lysostaphin resistance protein A-like domain-containing protein</fullName>
    </recommendedName>
</protein>
<gene>
    <name evidence="3" type="ORF">Agub_g13720</name>
</gene>
<evidence type="ECO:0000313" key="3">
    <source>
        <dbReference type="EMBL" id="GFR51431.1"/>
    </source>
</evidence>
<accession>A0AAD3E0F3</accession>
<proteinExistence type="predicted"/>
<organism evidence="3 4">
    <name type="scientific">Astrephomene gubernaculifera</name>
    <dbReference type="NCBI Taxonomy" id="47775"/>
    <lineage>
        <taxon>Eukaryota</taxon>
        <taxon>Viridiplantae</taxon>
        <taxon>Chlorophyta</taxon>
        <taxon>core chlorophytes</taxon>
        <taxon>Chlorophyceae</taxon>
        <taxon>CS clade</taxon>
        <taxon>Chlamydomonadales</taxon>
        <taxon>Astrephomenaceae</taxon>
        <taxon>Astrephomene</taxon>
    </lineage>
</organism>
<feature type="region of interest" description="Disordered" evidence="1">
    <location>
        <begin position="71"/>
        <end position="102"/>
    </location>
</feature>
<evidence type="ECO:0000256" key="1">
    <source>
        <dbReference type="SAM" id="MobiDB-lite"/>
    </source>
</evidence>
<dbReference type="Pfam" id="PF02517">
    <property type="entry name" value="Rce1-like"/>
    <property type="match status" value="1"/>
</dbReference>
<feature type="compositionally biased region" description="Low complexity" evidence="1">
    <location>
        <begin position="84"/>
        <end position="101"/>
    </location>
</feature>
<dbReference type="InterPro" id="IPR003675">
    <property type="entry name" value="Rce1/LyrA-like_dom"/>
</dbReference>